<comment type="caution">
    <text evidence="5">The sequence shown here is derived from an EMBL/GenBank/DDBJ whole genome shotgun (WGS) entry which is preliminary data.</text>
</comment>
<keyword evidence="2" id="KW-1133">Transmembrane helix</keyword>
<proteinExistence type="predicted"/>
<feature type="region of interest" description="Disordered" evidence="1">
    <location>
        <begin position="430"/>
        <end position="458"/>
    </location>
</feature>
<dbReference type="InterPro" id="IPR015919">
    <property type="entry name" value="Cadherin-like_sf"/>
</dbReference>
<keyword evidence="3" id="KW-0732">Signal</keyword>
<name>A0A9P7Z2Y1_9HELO</name>
<feature type="region of interest" description="Disordered" evidence="1">
    <location>
        <begin position="921"/>
        <end position="988"/>
    </location>
</feature>
<sequence>MAFQSSAWILAILGSLVDAVPTVVFPFNSQVPPVARISKPFTYTFSSSTFSSTLPLVYTLSSAPAWLLLDTATRTLSGIPNSGDAGLETVTGVNFGIVATDSTGSVTVNATIVISRNLPPIINIPISTQLSTFGTTSLPSTALVHPSTPFKFDLNPGTFQAESGPSNYTYYSVTSDNTLLPSWITFDQASFTFSGQTPDYAYLIQPPQVFGMKLIATDVPGFAGADISFDIKIGVHLFAFANSNLTANFTPRTVATFDGLGNNLQIDGQTAASNLIKSVMANNPDWLTFDNTTLSLSGTPPSDAIPRNITIMATNEYGDIATALVLIDITSAIFTAETRALNATAGTPFTYDLSLYVRTKSDVDMTVNLDDSISWLHFDPGTFLLSGAVPPDAVPSEHNVTIQVVLKSTKASSAQSFALAVLSMDPDTIIPTSASSPSQTTRTTSQSATGTSEATLNHPNSRMNKAAIFGIAVASFIGVLFSILLLILCFRRRKRNNNNLDEEAASEISVSAPLKKAPEVIEKKKRGAENLPTTLHLDTSGFRPDNRPSVYSGDPSRRSRATKTDNPLKRSRTYSQISSISGALTSVAGRSSTSGSRARAYSENAISNSDSASNWKIIQDSSYPIISSRANSTQSTSYMSNQRVARTYSNYSKKGHKRRSGRIWAIGMPIRRSMISTEFQDDPKINLKDDNFSAMPLANFTVILDRGGIPPRILAVKSPNPTPPITTSRRSSELMSPIVRTRSGFAHGSRDFIDFIMGRNPRRMSIGHGRTTSGLSRDSKTWLTVDPNEPEVCTRSSSSDVTETTDILQSRNSVYLTLATAPVSQQQPHCRPISWRIIDDTTFFSGRTESVTSRKSPNSETKAELDPELQAITGPESSGKSKSDVTTSQDSLGITYMSACEGTRQLRYIVQNYQMRKKTGASMKSALSKDRRFESANPSMQSIQQRQSDSEGDLEMRDVDDDEYDDFLPENCSDGSWETQNDSSPRRSTSAYCTRSLANVAINESLEYSGDSLAEVSTAAQVSATKAILVPTNLPLMGIAENGRIVRGRGRRSEESVDNEKDIGIVRGQLEIADRGILETIVVASDHM</sequence>
<evidence type="ECO:0000313" key="5">
    <source>
        <dbReference type="EMBL" id="KAG9244372.1"/>
    </source>
</evidence>
<evidence type="ECO:0000313" key="6">
    <source>
        <dbReference type="Proteomes" id="UP000887226"/>
    </source>
</evidence>
<feature type="transmembrane region" description="Helical" evidence="2">
    <location>
        <begin position="466"/>
        <end position="490"/>
    </location>
</feature>
<dbReference type="SMART" id="SM00736">
    <property type="entry name" value="CADG"/>
    <property type="match status" value="2"/>
</dbReference>
<dbReference type="InterPro" id="IPR013783">
    <property type="entry name" value="Ig-like_fold"/>
</dbReference>
<evidence type="ECO:0000256" key="1">
    <source>
        <dbReference type="SAM" id="MobiDB-lite"/>
    </source>
</evidence>
<keyword evidence="2" id="KW-0472">Membrane</keyword>
<feature type="compositionally biased region" description="Polar residues" evidence="1">
    <location>
        <begin position="936"/>
        <end position="947"/>
    </location>
</feature>
<dbReference type="AlphaFoldDB" id="A0A9P7Z2Y1"/>
<feature type="region of interest" description="Disordered" evidence="1">
    <location>
        <begin position="764"/>
        <end position="805"/>
    </location>
</feature>
<feature type="compositionally biased region" description="Polar residues" evidence="1">
    <location>
        <begin position="973"/>
        <end position="988"/>
    </location>
</feature>
<dbReference type="EMBL" id="MU253910">
    <property type="protein sequence ID" value="KAG9244372.1"/>
    <property type="molecule type" value="Genomic_DNA"/>
</dbReference>
<feature type="region of interest" description="Disordered" evidence="1">
    <location>
        <begin position="523"/>
        <end position="575"/>
    </location>
</feature>
<dbReference type="GO" id="GO:0016020">
    <property type="term" value="C:membrane"/>
    <property type="evidence" value="ECO:0007669"/>
    <property type="project" value="InterPro"/>
</dbReference>
<reference evidence="5" key="1">
    <citation type="journal article" date="2021" name="IMA Fungus">
        <title>Genomic characterization of three marine fungi, including Emericellopsis atlantica sp. nov. with signatures of a generalist lifestyle and marine biomass degradation.</title>
        <authorList>
            <person name="Hagestad O.C."/>
            <person name="Hou L."/>
            <person name="Andersen J.H."/>
            <person name="Hansen E.H."/>
            <person name="Altermark B."/>
            <person name="Li C."/>
            <person name="Kuhnert E."/>
            <person name="Cox R.J."/>
            <person name="Crous P.W."/>
            <person name="Spatafora J.W."/>
            <person name="Lail K."/>
            <person name="Amirebrahimi M."/>
            <person name="Lipzen A."/>
            <person name="Pangilinan J."/>
            <person name="Andreopoulos W."/>
            <person name="Hayes R.D."/>
            <person name="Ng V."/>
            <person name="Grigoriev I.V."/>
            <person name="Jackson S.A."/>
            <person name="Sutton T.D.S."/>
            <person name="Dobson A.D.W."/>
            <person name="Rama T."/>
        </authorList>
    </citation>
    <scope>NUCLEOTIDE SEQUENCE</scope>
    <source>
        <strain evidence="5">TRa3180A</strain>
    </source>
</reference>
<dbReference type="InterPro" id="IPR006644">
    <property type="entry name" value="Cadg"/>
</dbReference>
<accession>A0A9P7Z2Y1</accession>
<dbReference type="SUPFAM" id="SSF49313">
    <property type="entry name" value="Cadherin-like"/>
    <property type="match status" value="4"/>
</dbReference>
<feature type="compositionally biased region" description="Polar residues" evidence="1">
    <location>
        <begin position="794"/>
        <end position="805"/>
    </location>
</feature>
<dbReference type="Proteomes" id="UP000887226">
    <property type="component" value="Unassembled WGS sequence"/>
</dbReference>
<evidence type="ECO:0000256" key="2">
    <source>
        <dbReference type="SAM" id="Phobius"/>
    </source>
</evidence>
<evidence type="ECO:0000259" key="4">
    <source>
        <dbReference type="SMART" id="SM00736"/>
    </source>
</evidence>
<protein>
    <recommendedName>
        <fullName evidence="4">Dystroglycan-type cadherin-like domain-containing protein</fullName>
    </recommendedName>
</protein>
<dbReference type="OrthoDB" id="41532at2759"/>
<feature type="domain" description="Dystroglycan-type cadherin-like" evidence="4">
    <location>
        <begin position="133"/>
        <end position="240"/>
    </location>
</feature>
<dbReference type="Pfam" id="PF05345">
    <property type="entry name" value="He_PIG"/>
    <property type="match status" value="4"/>
</dbReference>
<organism evidence="5 6">
    <name type="scientific">Calycina marina</name>
    <dbReference type="NCBI Taxonomy" id="1763456"/>
    <lineage>
        <taxon>Eukaryota</taxon>
        <taxon>Fungi</taxon>
        <taxon>Dikarya</taxon>
        <taxon>Ascomycota</taxon>
        <taxon>Pezizomycotina</taxon>
        <taxon>Leotiomycetes</taxon>
        <taxon>Helotiales</taxon>
        <taxon>Pezizellaceae</taxon>
        <taxon>Calycina</taxon>
    </lineage>
</organism>
<feature type="domain" description="Dystroglycan-type cadherin-like" evidence="4">
    <location>
        <begin position="22"/>
        <end position="120"/>
    </location>
</feature>
<feature type="compositionally biased region" description="Low complexity" evidence="1">
    <location>
        <begin position="430"/>
        <end position="452"/>
    </location>
</feature>
<feature type="region of interest" description="Disordered" evidence="1">
    <location>
        <begin position="847"/>
        <end position="888"/>
    </location>
</feature>
<feature type="compositionally biased region" description="Polar residues" evidence="1">
    <location>
        <begin position="875"/>
        <end position="888"/>
    </location>
</feature>
<dbReference type="GO" id="GO:0005509">
    <property type="term" value="F:calcium ion binding"/>
    <property type="evidence" value="ECO:0007669"/>
    <property type="project" value="InterPro"/>
</dbReference>
<keyword evidence="2" id="KW-0812">Transmembrane</keyword>
<gene>
    <name evidence="5" type="ORF">BJ878DRAFT_480218</name>
</gene>
<evidence type="ECO:0000256" key="3">
    <source>
        <dbReference type="SAM" id="SignalP"/>
    </source>
</evidence>
<feature type="compositionally biased region" description="Polar residues" evidence="1">
    <location>
        <begin position="847"/>
        <end position="860"/>
    </location>
</feature>
<feature type="compositionally biased region" description="Acidic residues" evidence="1">
    <location>
        <begin position="950"/>
        <end position="968"/>
    </location>
</feature>
<feature type="chain" id="PRO_5040298530" description="Dystroglycan-type cadherin-like domain-containing protein" evidence="3">
    <location>
        <begin position="20"/>
        <end position="1088"/>
    </location>
</feature>
<dbReference type="Gene3D" id="2.60.40.10">
    <property type="entry name" value="Immunoglobulins"/>
    <property type="match status" value="4"/>
</dbReference>
<keyword evidence="6" id="KW-1185">Reference proteome</keyword>
<feature type="signal peptide" evidence="3">
    <location>
        <begin position="1"/>
        <end position="19"/>
    </location>
</feature>